<dbReference type="EMBL" id="JARAKF010000001">
    <property type="protein sequence ID" value="MDU8998226.1"/>
    <property type="molecule type" value="Genomic_DNA"/>
</dbReference>
<keyword evidence="2" id="KW-1185">Reference proteome</keyword>
<dbReference type="Pfam" id="PF21848">
    <property type="entry name" value="DUF6907"/>
    <property type="match status" value="1"/>
</dbReference>
<comment type="caution">
    <text evidence="1">The sequence shown here is derived from an EMBL/GenBank/DDBJ whole genome shotgun (WGS) entry which is preliminary data.</text>
</comment>
<evidence type="ECO:0000313" key="2">
    <source>
        <dbReference type="Proteomes" id="UP001257627"/>
    </source>
</evidence>
<proteinExistence type="predicted"/>
<evidence type="ECO:0000313" key="1">
    <source>
        <dbReference type="EMBL" id="MDU8998226.1"/>
    </source>
</evidence>
<name>A0ABU3UWB9_9ACTN</name>
<reference evidence="1 2" key="1">
    <citation type="submission" date="2023-02" db="EMBL/GenBank/DDBJ databases">
        <authorList>
            <person name="Maleckis M."/>
        </authorList>
    </citation>
    <scope>NUCLEOTIDE SEQUENCE [LARGE SCALE GENOMIC DNA]</scope>
    <source>
        <strain evidence="1 2">P8-A2</strain>
    </source>
</reference>
<protein>
    <recommendedName>
        <fullName evidence="3">DUF2470 domain-containing protein</fullName>
    </recommendedName>
</protein>
<dbReference type="Proteomes" id="UP001257627">
    <property type="component" value="Unassembled WGS sequence"/>
</dbReference>
<organism evidence="1 2">
    <name type="scientific">Streptomyces mirabilis</name>
    <dbReference type="NCBI Taxonomy" id="68239"/>
    <lineage>
        <taxon>Bacteria</taxon>
        <taxon>Bacillati</taxon>
        <taxon>Actinomycetota</taxon>
        <taxon>Actinomycetes</taxon>
        <taxon>Kitasatosporales</taxon>
        <taxon>Streptomycetaceae</taxon>
        <taxon>Streptomyces</taxon>
    </lineage>
</organism>
<sequence length="243" mass="26787">MTDTVAVTPETFTAQEPASVPDRTITYPLRNGSVLAHACPAWCIADHEGDLDGLLMPEDLRHEGKAAALEFDTIESSRERILDARIVQYPFAGDGSEQPHMELMPEASSGESTGYLSASEFNAEIRRAQRHLTSLLHLSEQLAEARAVAHERFVAPGRLTGKGQPWLSIDNGDVETMPVDYLLRVFGVKVFEVDDDDRPADQLAVLSGEPGAMTLSFKRCVPQVMREQLTRVELLKTRGASRD</sequence>
<dbReference type="InterPro" id="IPR054202">
    <property type="entry name" value="DUF6907"/>
</dbReference>
<evidence type="ECO:0008006" key="3">
    <source>
        <dbReference type="Google" id="ProtNLM"/>
    </source>
</evidence>
<dbReference type="RefSeq" id="WP_316735049.1">
    <property type="nucleotide sequence ID" value="NZ_JARAKF010000001.1"/>
</dbReference>
<accession>A0ABU3UWB9</accession>
<gene>
    <name evidence="1" type="ORF">PU648_38900</name>
</gene>